<name>A0A1I2Y723_9SPHI</name>
<dbReference type="GO" id="GO:0008703">
    <property type="term" value="F:5-amino-6-(5-phosphoribosylamino)uracil reductase activity"/>
    <property type="evidence" value="ECO:0007669"/>
    <property type="project" value="InterPro"/>
</dbReference>
<feature type="domain" description="Bacterial bifunctional deaminase-reductase C-terminal" evidence="1">
    <location>
        <begin position="107"/>
        <end position="165"/>
    </location>
</feature>
<protein>
    <submittedName>
        <fullName evidence="2">Dihydrofolate reductase</fullName>
    </submittedName>
</protein>
<dbReference type="InterPro" id="IPR024072">
    <property type="entry name" value="DHFR-like_dom_sf"/>
</dbReference>
<sequence>MAKIILSISMSLDGFTAGHSISEDTPLGENGELLHKWLFSDSTDTDKRIVSERFENTGAVILGSRTYNTAIRKAWDGKSPFPFPAFVLVNAAPIMEVAGFTFVKEGITNALHKAKTAANSKNILVMGGANVAQQFLSQNLLDEIHIQIAPVLLGKGASLFGTLAAPPPNLIKFNAIETKGATHLFFKVKK</sequence>
<dbReference type="Proteomes" id="UP000199666">
    <property type="component" value="Unassembled WGS sequence"/>
</dbReference>
<dbReference type="Pfam" id="PF01872">
    <property type="entry name" value="RibD_C"/>
    <property type="match status" value="1"/>
</dbReference>
<dbReference type="InterPro" id="IPR050765">
    <property type="entry name" value="Riboflavin_Biosynth_HTPR"/>
</dbReference>
<gene>
    <name evidence="2" type="ORF">SAMN04489864_106229</name>
</gene>
<dbReference type="EMBL" id="FOPP01000006">
    <property type="protein sequence ID" value="SFH20766.1"/>
    <property type="molecule type" value="Genomic_DNA"/>
</dbReference>
<evidence type="ECO:0000313" key="2">
    <source>
        <dbReference type="EMBL" id="SFH20766.1"/>
    </source>
</evidence>
<dbReference type="PANTHER" id="PTHR38011:SF12">
    <property type="entry name" value="BIFUNCTIONAL DEAMINASE-REDUCTASE DOMAIN PROTEIN"/>
    <property type="match status" value="1"/>
</dbReference>
<dbReference type="GO" id="GO:0009231">
    <property type="term" value="P:riboflavin biosynthetic process"/>
    <property type="evidence" value="ECO:0007669"/>
    <property type="project" value="InterPro"/>
</dbReference>
<accession>A0A1I2Y723</accession>
<dbReference type="SUPFAM" id="SSF53597">
    <property type="entry name" value="Dihydrofolate reductase-like"/>
    <property type="match status" value="1"/>
</dbReference>
<dbReference type="InterPro" id="IPR002734">
    <property type="entry name" value="RibDG_C"/>
</dbReference>
<dbReference type="OrthoDB" id="195113at2"/>
<keyword evidence="3" id="KW-1185">Reference proteome</keyword>
<reference evidence="2 3" key="1">
    <citation type="submission" date="2016-10" db="EMBL/GenBank/DDBJ databases">
        <authorList>
            <person name="de Groot N.N."/>
        </authorList>
    </citation>
    <scope>NUCLEOTIDE SEQUENCE [LARGE SCALE GENOMIC DNA]</scope>
    <source>
        <strain evidence="2 3">DSM 18684</strain>
    </source>
</reference>
<dbReference type="PANTHER" id="PTHR38011">
    <property type="entry name" value="DIHYDROFOLATE REDUCTASE FAMILY PROTEIN (AFU_ORTHOLOGUE AFUA_8G06820)"/>
    <property type="match status" value="1"/>
</dbReference>
<proteinExistence type="predicted"/>
<dbReference type="RefSeq" id="WP_090994349.1">
    <property type="nucleotide sequence ID" value="NZ_FOPP01000006.1"/>
</dbReference>
<organism evidence="2 3">
    <name type="scientific">Pedobacter insulae</name>
    <dbReference type="NCBI Taxonomy" id="414048"/>
    <lineage>
        <taxon>Bacteria</taxon>
        <taxon>Pseudomonadati</taxon>
        <taxon>Bacteroidota</taxon>
        <taxon>Sphingobacteriia</taxon>
        <taxon>Sphingobacteriales</taxon>
        <taxon>Sphingobacteriaceae</taxon>
        <taxon>Pedobacter</taxon>
    </lineage>
</organism>
<evidence type="ECO:0000313" key="3">
    <source>
        <dbReference type="Proteomes" id="UP000199666"/>
    </source>
</evidence>
<dbReference type="Gene3D" id="3.40.430.10">
    <property type="entry name" value="Dihydrofolate Reductase, subunit A"/>
    <property type="match status" value="1"/>
</dbReference>
<evidence type="ECO:0000259" key="1">
    <source>
        <dbReference type="Pfam" id="PF01872"/>
    </source>
</evidence>
<dbReference type="STRING" id="414048.SAMN04489864_106229"/>
<dbReference type="AlphaFoldDB" id="A0A1I2Y723"/>